<dbReference type="InterPro" id="IPR051158">
    <property type="entry name" value="Metallophosphoesterase_sf"/>
</dbReference>
<accession>A0A9J6ZIC4</accession>
<comment type="cofactor">
    <cofactor evidence="1">
        <name>a divalent metal cation</name>
        <dbReference type="ChEBI" id="CHEBI:60240"/>
    </cofactor>
</comment>
<evidence type="ECO:0000256" key="4">
    <source>
        <dbReference type="ARBA" id="ARBA00061089"/>
    </source>
</evidence>
<dbReference type="InterPro" id="IPR004843">
    <property type="entry name" value="Calcineurin-like_PHP"/>
</dbReference>
<dbReference type="KEGG" id="plig:NAG76_05890"/>
<dbReference type="EMBL" id="CP097899">
    <property type="protein sequence ID" value="URN95775.1"/>
    <property type="molecule type" value="Genomic_DNA"/>
</dbReference>
<evidence type="ECO:0000259" key="5">
    <source>
        <dbReference type="Pfam" id="PF00149"/>
    </source>
</evidence>
<gene>
    <name evidence="6" type="ORF">NAG76_05890</name>
</gene>
<sequence length="314" mass="34871">MGLFFYCHLTVTLNAYDGLTVINKDIGGIMLSTSMSRRQFLKKSMQLGIGIVGLASLSGVYTRYVEPNWIDTNAIAVKIAHLPASFDQLRIVHFSDLHLGIHSNSDHLKHLMVKIQRLKPDLICFTGDLLDHSSSYISEAVSLFSQLEAPLGQYAVIGNHDAFGNRKAVTKGLAKAGFHLLHNEHIELTRGEDRLYIAGIDDPWVGKPDIKQALLHIPSKSCTILLAHEPDFADEYGHLPIDLQLSGHSHGGQVRIPFIGALYTPPYGSKYPYGLYQIENSRLQVYTTRGVGTTRLPVRFNCRPEISVITLNKA</sequence>
<proteinExistence type="inferred from homology"/>
<dbReference type="PANTHER" id="PTHR31302:SF31">
    <property type="entry name" value="PHOSPHODIESTERASE YAEI"/>
    <property type="match status" value="1"/>
</dbReference>
<evidence type="ECO:0000313" key="7">
    <source>
        <dbReference type="Proteomes" id="UP001056756"/>
    </source>
</evidence>
<dbReference type="InterPro" id="IPR029052">
    <property type="entry name" value="Metallo-depent_PP-like"/>
</dbReference>
<evidence type="ECO:0000256" key="3">
    <source>
        <dbReference type="ARBA" id="ARBA00022801"/>
    </source>
</evidence>
<dbReference type="GO" id="GO:0046872">
    <property type="term" value="F:metal ion binding"/>
    <property type="evidence" value="ECO:0007669"/>
    <property type="project" value="UniProtKB-KW"/>
</dbReference>
<evidence type="ECO:0000256" key="2">
    <source>
        <dbReference type="ARBA" id="ARBA00022723"/>
    </source>
</evidence>
<dbReference type="FunFam" id="3.60.21.10:FF:000028">
    <property type="entry name" value="Putative metallophosphoesterase"/>
    <property type="match status" value="1"/>
</dbReference>
<keyword evidence="3" id="KW-0378">Hydrolase</keyword>
<dbReference type="CDD" id="cd07385">
    <property type="entry name" value="MPP_YkuE_C"/>
    <property type="match status" value="1"/>
</dbReference>
<name>A0A9J6ZIC4_9BACL</name>
<evidence type="ECO:0000313" key="6">
    <source>
        <dbReference type="EMBL" id="URN95775.1"/>
    </source>
</evidence>
<keyword evidence="2" id="KW-0479">Metal-binding</keyword>
<dbReference type="PANTHER" id="PTHR31302">
    <property type="entry name" value="TRANSMEMBRANE PROTEIN WITH METALLOPHOSPHOESTERASE DOMAIN-RELATED"/>
    <property type="match status" value="1"/>
</dbReference>
<reference evidence="6" key="1">
    <citation type="submission" date="2022-05" db="EMBL/GenBank/DDBJ databases">
        <title>Novel bacterial taxa in a minimal lignocellulolytic consortium and its capacity to transform plastics disclosed by genome-resolved metagenomics.</title>
        <authorList>
            <person name="Rodriguez C.A.D."/>
            <person name="Diaz-Garcia L."/>
            <person name="Herrera K."/>
            <person name="Tarazona N.A."/>
            <person name="Sproer C."/>
            <person name="Overmann J."/>
            <person name="Jimenez D.J."/>
        </authorList>
    </citation>
    <scope>NUCLEOTIDE SEQUENCE</scope>
    <source>
        <strain evidence="6">MAG5</strain>
    </source>
</reference>
<dbReference type="GO" id="GO:0009245">
    <property type="term" value="P:lipid A biosynthetic process"/>
    <property type="evidence" value="ECO:0007669"/>
    <property type="project" value="TreeGrafter"/>
</dbReference>
<dbReference type="AlphaFoldDB" id="A0A9J6ZIC4"/>
<dbReference type="Proteomes" id="UP001056756">
    <property type="component" value="Chromosome"/>
</dbReference>
<dbReference type="GO" id="GO:0008758">
    <property type="term" value="F:UDP-2,3-diacylglucosamine hydrolase activity"/>
    <property type="evidence" value="ECO:0007669"/>
    <property type="project" value="TreeGrafter"/>
</dbReference>
<protein>
    <submittedName>
        <fullName evidence="6">Metallophosphoesterase</fullName>
    </submittedName>
</protein>
<evidence type="ECO:0000256" key="1">
    <source>
        <dbReference type="ARBA" id="ARBA00001968"/>
    </source>
</evidence>
<feature type="domain" description="Calcineurin-like phosphoesterase" evidence="5">
    <location>
        <begin position="89"/>
        <end position="251"/>
    </location>
</feature>
<dbReference type="Gene3D" id="3.60.21.10">
    <property type="match status" value="1"/>
</dbReference>
<comment type="similarity">
    <text evidence="4">Belongs to the metallophosphoesterase superfamily.</text>
</comment>
<dbReference type="Pfam" id="PF00149">
    <property type="entry name" value="Metallophos"/>
    <property type="match status" value="1"/>
</dbReference>
<organism evidence="6 7">
    <name type="scientific">Candidatus Pristimantibacillus lignocellulolyticus</name>
    <dbReference type="NCBI Taxonomy" id="2994561"/>
    <lineage>
        <taxon>Bacteria</taxon>
        <taxon>Bacillati</taxon>
        <taxon>Bacillota</taxon>
        <taxon>Bacilli</taxon>
        <taxon>Bacillales</taxon>
        <taxon>Paenibacillaceae</taxon>
        <taxon>Candidatus Pristimantibacillus</taxon>
    </lineage>
</organism>
<dbReference type="GO" id="GO:0016020">
    <property type="term" value="C:membrane"/>
    <property type="evidence" value="ECO:0007669"/>
    <property type="project" value="GOC"/>
</dbReference>
<dbReference type="SUPFAM" id="SSF56300">
    <property type="entry name" value="Metallo-dependent phosphatases"/>
    <property type="match status" value="1"/>
</dbReference>